<dbReference type="OrthoDB" id="265776at2759"/>
<dbReference type="EMBL" id="GL883010">
    <property type="protein sequence ID" value="EGG21586.1"/>
    <property type="molecule type" value="Genomic_DNA"/>
</dbReference>
<dbReference type="InterPro" id="IPR006615">
    <property type="entry name" value="Pept_C19_DUSP"/>
</dbReference>
<accession>F4PT10</accession>
<gene>
    <name evidence="2" type="ORF">DFA_01472</name>
</gene>
<dbReference type="RefSeq" id="XP_004359436.1">
    <property type="nucleotide sequence ID" value="XM_004359379.1"/>
</dbReference>
<dbReference type="Pfam" id="PF06337">
    <property type="entry name" value="DUSP"/>
    <property type="match status" value="1"/>
</dbReference>
<organism evidence="2 3">
    <name type="scientific">Cavenderia fasciculata</name>
    <name type="common">Slime mold</name>
    <name type="synonym">Dictyostelium fasciculatum</name>
    <dbReference type="NCBI Taxonomy" id="261658"/>
    <lineage>
        <taxon>Eukaryota</taxon>
        <taxon>Amoebozoa</taxon>
        <taxon>Evosea</taxon>
        <taxon>Eumycetozoa</taxon>
        <taxon>Dictyostelia</taxon>
        <taxon>Acytosteliales</taxon>
        <taxon>Cavenderiaceae</taxon>
        <taxon>Cavenderia</taxon>
    </lineage>
</organism>
<dbReference type="SUPFAM" id="SSF143791">
    <property type="entry name" value="DUSP-like"/>
    <property type="match status" value="1"/>
</dbReference>
<keyword evidence="3" id="KW-1185">Reference proteome</keyword>
<reference evidence="3" key="1">
    <citation type="journal article" date="2011" name="Genome Res.">
        <title>Phylogeny-wide analysis of social amoeba genomes highlights ancient origins for complex intercellular communication.</title>
        <authorList>
            <person name="Heidel A.J."/>
            <person name="Lawal H.M."/>
            <person name="Felder M."/>
            <person name="Schilde C."/>
            <person name="Helps N.R."/>
            <person name="Tunggal B."/>
            <person name="Rivero F."/>
            <person name="John U."/>
            <person name="Schleicher M."/>
            <person name="Eichinger L."/>
            <person name="Platzer M."/>
            <person name="Noegel A.A."/>
            <person name="Schaap P."/>
            <person name="Gloeckner G."/>
        </authorList>
    </citation>
    <scope>NUCLEOTIDE SEQUENCE [LARGE SCALE GENOMIC DNA]</scope>
    <source>
        <strain evidence="3">SH3</strain>
    </source>
</reference>
<name>F4PT10_CACFS</name>
<dbReference type="Gene3D" id="3.30.2230.10">
    <property type="entry name" value="DUSP-like"/>
    <property type="match status" value="1"/>
</dbReference>
<dbReference type="AlphaFoldDB" id="F4PT10"/>
<evidence type="ECO:0000313" key="2">
    <source>
        <dbReference type="EMBL" id="EGG21586.1"/>
    </source>
</evidence>
<dbReference type="GeneID" id="14873674"/>
<dbReference type="PROSITE" id="PS51283">
    <property type="entry name" value="DUSP"/>
    <property type="match status" value="1"/>
</dbReference>
<dbReference type="Proteomes" id="UP000007797">
    <property type="component" value="Unassembled WGS sequence"/>
</dbReference>
<feature type="domain" description="DUSP" evidence="1">
    <location>
        <begin position="1"/>
        <end position="96"/>
    </location>
</feature>
<evidence type="ECO:0000259" key="1">
    <source>
        <dbReference type="PROSITE" id="PS51283"/>
    </source>
</evidence>
<proteinExistence type="predicted"/>
<evidence type="ECO:0000313" key="3">
    <source>
        <dbReference type="Proteomes" id="UP000007797"/>
    </source>
</evidence>
<dbReference type="InterPro" id="IPR035927">
    <property type="entry name" value="DUSP-like_sf"/>
</dbReference>
<dbReference type="GO" id="GO:0004843">
    <property type="term" value="F:cysteine-type deubiquitinase activity"/>
    <property type="evidence" value="ECO:0007669"/>
    <property type="project" value="InterPro"/>
</dbReference>
<protein>
    <recommendedName>
        <fullName evidence="1">DUSP domain-containing protein</fullName>
    </recommendedName>
</protein>
<dbReference type="KEGG" id="dfa:DFA_01472"/>
<sequence length="206" mass="24277">MKNNNVNIKDIIKRTPLVVGEKWYLINFEWFDKWSKNMLGLGPIDNSNLLVAGTDFIKPGLIETTHFEVVPEKLGNVIYIVDGVQDVIPCQSKLIILSYPNPNIYHRHTKECTYRMWMPIWKRVTYRLMITDHHNMINYLKVRDLDNPSYSKIGKAFFKQICLNMLSQSSFEYHSLPKNSPFITEVPNSIQERDLESLHYYHKVNK</sequence>